<dbReference type="Proteomes" id="UP000317238">
    <property type="component" value="Unassembled WGS sequence"/>
</dbReference>
<protein>
    <submittedName>
        <fullName evidence="6">Lipopolysaccharide export system ATP-binding protein LptB</fullName>
        <ecNumber evidence="6">3.6.3.-</ecNumber>
    </submittedName>
</protein>
<dbReference type="AlphaFoldDB" id="A0A5C5YB46"/>
<dbReference type="RefSeq" id="WP_146440292.1">
    <property type="nucleotide sequence ID" value="NZ_SJPL01000001.1"/>
</dbReference>
<evidence type="ECO:0000313" key="6">
    <source>
        <dbReference type="EMBL" id="TWT72354.1"/>
    </source>
</evidence>
<feature type="domain" description="ABC transporter" evidence="5">
    <location>
        <begin position="18"/>
        <end position="251"/>
    </location>
</feature>
<dbReference type="EMBL" id="SJPL01000001">
    <property type="protein sequence ID" value="TWT72354.1"/>
    <property type="molecule type" value="Genomic_DNA"/>
</dbReference>
<dbReference type="InterPro" id="IPR051120">
    <property type="entry name" value="ABC_AA/LPS_Transport"/>
</dbReference>
<dbReference type="PANTHER" id="PTHR45772:SF10">
    <property type="entry name" value="LIPOPOLYSACCHARIDE EXPORT SYSTEM ATP-BINDING PROTEIN LPTB"/>
    <property type="match status" value="1"/>
</dbReference>
<feature type="compositionally biased region" description="Basic residues" evidence="4">
    <location>
        <begin position="312"/>
        <end position="322"/>
    </location>
</feature>
<sequence>MNVFQSVDQAMDRESMVLQAVDLQKTYGRRRVVDGVNLQVSQAEIVGLLGPNGAGKSTSFRMICGMVEPDRGNVYLGGQDVTDWPMFRRARDGRMGYLPQEPSVFKKLTVEQNISSLLELLGADRATRRQRTDELLQEFNITHIRKSKAAGLSGGERRRLEIARCLVSDPTIVMLDEPFAGIDPVTVQSIQGVIRQLRDSGISVLITDHAAREILSVVDRCYVIYKGQVLIDGSPDEVKRHPKVREEYLGDLDGSASGAPTALGEASPIATASESPVAQEAWTPAAFDDPNATQSVQRVDGGHPTTTPAARQARRLRRVTDV</sequence>
<evidence type="ECO:0000256" key="4">
    <source>
        <dbReference type="SAM" id="MobiDB-lite"/>
    </source>
</evidence>
<dbReference type="InterPro" id="IPR030921">
    <property type="entry name" value="LPS_export_LptB"/>
</dbReference>
<dbReference type="SUPFAM" id="SSF52540">
    <property type="entry name" value="P-loop containing nucleoside triphosphate hydrolases"/>
    <property type="match status" value="1"/>
</dbReference>
<gene>
    <name evidence="6" type="primary">lptB</name>
    <name evidence="6" type="ORF">Pan14r_46740</name>
</gene>
<dbReference type="Pfam" id="PF00005">
    <property type="entry name" value="ABC_tran"/>
    <property type="match status" value="1"/>
</dbReference>
<evidence type="ECO:0000259" key="5">
    <source>
        <dbReference type="PROSITE" id="PS50893"/>
    </source>
</evidence>
<dbReference type="InterPro" id="IPR017871">
    <property type="entry name" value="ABC_transporter-like_CS"/>
</dbReference>
<comment type="caution">
    <text evidence="6">The sequence shown here is derived from an EMBL/GenBank/DDBJ whole genome shotgun (WGS) entry which is preliminary data.</text>
</comment>
<keyword evidence="1" id="KW-0813">Transport</keyword>
<keyword evidence="2" id="KW-0547">Nucleotide-binding</keyword>
<dbReference type="InterPro" id="IPR003593">
    <property type="entry name" value="AAA+_ATPase"/>
</dbReference>
<accession>A0A5C5YB46</accession>
<keyword evidence="6" id="KW-0378">Hydrolase</keyword>
<dbReference type="FunFam" id="3.40.50.300:FF:000151">
    <property type="entry name" value="Lipopolysaccharide ABC transporter ATP-binding protein"/>
    <property type="match status" value="1"/>
</dbReference>
<dbReference type="Gene3D" id="3.40.50.300">
    <property type="entry name" value="P-loop containing nucleotide triphosphate hydrolases"/>
    <property type="match status" value="1"/>
</dbReference>
<feature type="region of interest" description="Disordered" evidence="4">
    <location>
        <begin position="250"/>
        <end position="322"/>
    </location>
</feature>
<dbReference type="PROSITE" id="PS50893">
    <property type="entry name" value="ABC_TRANSPORTER_2"/>
    <property type="match status" value="1"/>
</dbReference>
<dbReference type="GO" id="GO:0005524">
    <property type="term" value="F:ATP binding"/>
    <property type="evidence" value="ECO:0007669"/>
    <property type="project" value="UniProtKB-KW"/>
</dbReference>
<keyword evidence="3 6" id="KW-0067">ATP-binding</keyword>
<proteinExistence type="predicted"/>
<organism evidence="6 7">
    <name type="scientific">Crateriforma conspicua</name>
    <dbReference type="NCBI Taxonomy" id="2527996"/>
    <lineage>
        <taxon>Bacteria</taxon>
        <taxon>Pseudomonadati</taxon>
        <taxon>Planctomycetota</taxon>
        <taxon>Planctomycetia</taxon>
        <taxon>Planctomycetales</taxon>
        <taxon>Planctomycetaceae</taxon>
        <taxon>Crateriforma</taxon>
    </lineage>
</organism>
<keyword evidence="7" id="KW-1185">Reference proteome</keyword>
<dbReference type="CDD" id="cd03218">
    <property type="entry name" value="ABC_YhbG"/>
    <property type="match status" value="1"/>
</dbReference>
<reference evidence="6 7" key="1">
    <citation type="submission" date="2019-02" db="EMBL/GenBank/DDBJ databases">
        <title>Deep-cultivation of Planctomycetes and their phenomic and genomic characterization uncovers novel biology.</title>
        <authorList>
            <person name="Wiegand S."/>
            <person name="Jogler M."/>
            <person name="Boedeker C."/>
            <person name="Pinto D."/>
            <person name="Vollmers J."/>
            <person name="Rivas-Marin E."/>
            <person name="Kohn T."/>
            <person name="Peeters S.H."/>
            <person name="Heuer A."/>
            <person name="Rast P."/>
            <person name="Oberbeckmann S."/>
            <person name="Bunk B."/>
            <person name="Jeske O."/>
            <person name="Meyerdierks A."/>
            <person name="Storesund J.E."/>
            <person name="Kallscheuer N."/>
            <person name="Luecker S."/>
            <person name="Lage O.M."/>
            <person name="Pohl T."/>
            <person name="Merkel B.J."/>
            <person name="Hornburger P."/>
            <person name="Mueller R.-W."/>
            <person name="Bruemmer F."/>
            <person name="Labrenz M."/>
            <person name="Spormann A.M."/>
            <person name="Op Den Camp H."/>
            <person name="Overmann J."/>
            <person name="Amann R."/>
            <person name="Jetten M.S.M."/>
            <person name="Mascher T."/>
            <person name="Medema M.H."/>
            <person name="Devos D.P."/>
            <person name="Kaster A.-K."/>
            <person name="Ovreas L."/>
            <person name="Rohde M."/>
            <person name="Galperin M.Y."/>
            <person name="Jogler C."/>
        </authorList>
    </citation>
    <scope>NUCLEOTIDE SEQUENCE [LARGE SCALE GENOMIC DNA]</scope>
    <source>
        <strain evidence="6 7">Pan14r</strain>
    </source>
</reference>
<dbReference type="InterPro" id="IPR003439">
    <property type="entry name" value="ABC_transporter-like_ATP-bd"/>
</dbReference>
<evidence type="ECO:0000256" key="2">
    <source>
        <dbReference type="ARBA" id="ARBA00022741"/>
    </source>
</evidence>
<dbReference type="PANTHER" id="PTHR45772">
    <property type="entry name" value="CONSERVED COMPONENT OF ABC TRANSPORTER FOR NATURAL AMINO ACIDS-RELATED"/>
    <property type="match status" value="1"/>
</dbReference>
<dbReference type="GO" id="GO:0055085">
    <property type="term" value="P:transmembrane transport"/>
    <property type="evidence" value="ECO:0007669"/>
    <property type="project" value="InterPro"/>
</dbReference>
<evidence type="ECO:0000256" key="3">
    <source>
        <dbReference type="ARBA" id="ARBA00022840"/>
    </source>
</evidence>
<evidence type="ECO:0000256" key="1">
    <source>
        <dbReference type="ARBA" id="ARBA00022448"/>
    </source>
</evidence>
<dbReference type="OrthoDB" id="9805514at2"/>
<dbReference type="SMART" id="SM00382">
    <property type="entry name" value="AAA"/>
    <property type="match status" value="1"/>
</dbReference>
<name>A0A5C5YB46_9PLAN</name>
<dbReference type="EC" id="3.6.3.-" evidence="6"/>
<dbReference type="InterPro" id="IPR027417">
    <property type="entry name" value="P-loop_NTPase"/>
</dbReference>
<dbReference type="PROSITE" id="PS00211">
    <property type="entry name" value="ABC_TRANSPORTER_1"/>
    <property type="match status" value="1"/>
</dbReference>
<dbReference type="NCBIfam" id="TIGR04406">
    <property type="entry name" value="LPS_export_lptB"/>
    <property type="match status" value="1"/>
</dbReference>
<dbReference type="GO" id="GO:0043190">
    <property type="term" value="C:ATP-binding cassette (ABC) transporter complex"/>
    <property type="evidence" value="ECO:0007669"/>
    <property type="project" value="InterPro"/>
</dbReference>
<dbReference type="GO" id="GO:0016887">
    <property type="term" value="F:ATP hydrolysis activity"/>
    <property type="evidence" value="ECO:0007669"/>
    <property type="project" value="InterPro"/>
</dbReference>
<evidence type="ECO:0000313" key="7">
    <source>
        <dbReference type="Proteomes" id="UP000317238"/>
    </source>
</evidence>